<feature type="compositionally biased region" description="Basic and acidic residues" evidence="1">
    <location>
        <begin position="427"/>
        <end position="485"/>
    </location>
</feature>
<sequence length="559" mass="61274">MTALKNENERSRDGSHDRTVRGTFAFGSSTPRLLSHLYNDAKINPQVGRRSYTTPAIPTTRSKTVPAPVKIHVTRTTKITHKSPGAEQKRVISSTTHHVVSINHKRPQQQQQQQQQQQPKEGSKEFMNSVKEKLENQKNTMQALADKTAKKVTEIKVKPSVGKAPKSTKDAVKTKKIEKSEGLRDFSRNEELKSPAPSPTDTPNLEIESSEPQHRKDEETIAGTIDVLKDEVKVPAVTGTTPVPEEETKVLAAAAGGGDDGTTAVRQDEAKALTIEATHPQHILSHPLPEEDEGSSLAAKARIKSMEDNRTVQQVIGDDEMTELESGGAEAYHLGSIGHGDVSNATVALISKVAEHLNHMDEKALLGPKAQDQETLATSPLQEEQEIGTPASERGDIEASGIEQIRVSPLTSSTPFPEAVTMQLPSHLDHENSRAKSTTDEERQPRSTAFDEKEGEMPIEELKHLARSEELRHSAVNELSPEKPDQPQNAVPESHELSGEEHRDLNPSFVYNYGYEYHSATTEERLPEESLKLDSSKGGDPGMKDQKKSGDTVEGISAL</sequence>
<feature type="region of interest" description="Disordered" evidence="1">
    <location>
        <begin position="160"/>
        <end position="224"/>
    </location>
</feature>
<dbReference type="EMBL" id="UYRT01000554">
    <property type="protein sequence ID" value="VDK28352.1"/>
    <property type="molecule type" value="Genomic_DNA"/>
</dbReference>
<evidence type="ECO:0000313" key="2">
    <source>
        <dbReference type="EMBL" id="VDK28352.1"/>
    </source>
</evidence>
<feature type="compositionally biased region" description="Basic and acidic residues" evidence="1">
    <location>
        <begin position="167"/>
        <end position="193"/>
    </location>
</feature>
<dbReference type="Proteomes" id="UP000271098">
    <property type="component" value="Unassembled WGS sequence"/>
</dbReference>
<dbReference type="WBParaSite" id="GPUH_0000058901-mRNA-1">
    <property type="protein sequence ID" value="GPUH_0000058901-mRNA-1"/>
    <property type="gene ID" value="GPUH_0000058901"/>
</dbReference>
<keyword evidence="3" id="KW-1185">Reference proteome</keyword>
<evidence type="ECO:0000313" key="3">
    <source>
        <dbReference type="Proteomes" id="UP000271098"/>
    </source>
</evidence>
<accession>A0A183CVU8</accession>
<organism evidence="4">
    <name type="scientific">Gongylonema pulchrum</name>
    <dbReference type="NCBI Taxonomy" id="637853"/>
    <lineage>
        <taxon>Eukaryota</taxon>
        <taxon>Metazoa</taxon>
        <taxon>Ecdysozoa</taxon>
        <taxon>Nematoda</taxon>
        <taxon>Chromadorea</taxon>
        <taxon>Rhabditida</taxon>
        <taxon>Spirurina</taxon>
        <taxon>Spiruromorpha</taxon>
        <taxon>Spiruroidea</taxon>
        <taxon>Gongylonematidae</taxon>
        <taxon>Gongylonema</taxon>
    </lineage>
</organism>
<dbReference type="AlphaFoldDB" id="A0A183CVU8"/>
<gene>
    <name evidence="2" type="ORF">GPUH_LOCUS589</name>
</gene>
<protein>
    <submittedName>
        <fullName evidence="4">CAP-Gly domain-containing protein</fullName>
    </submittedName>
</protein>
<feature type="compositionally biased region" description="Basic and acidic residues" evidence="1">
    <location>
        <begin position="493"/>
        <end position="505"/>
    </location>
</feature>
<evidence type="ECO:0000256" key="1">
    <source>
        <dbReference type="SAM" id="MobiDB-lite"/>
    </source>
</evidence>
<feature type="compositionally biased region" description="Basic and acidic residues" evidence="1">
    <location>
        <begin position="1"/>
        <end position="20"/>
    </location>
</feature>
<reference evidence="4" key="1">
    <citation type="submission" date="2016-06" db="UniProtKB">
        <authorList>
            <consortium name="WormBaseParasite"/>
        </authorList>
    </citation>
    <scope>IDENTIFICATION</scope>
</reference>
<feature type="region of interest" description="Disordered" evidence="1">
    <location>
        <begin position="370"/>
        <end position="505"/>
    </location>
</feature>
<feature type="compositionally biased region" description="Basic and acidic residues" evidence="1">
    <location>
        <begin position="521"/>
        <end position="551"/>
    </location>
</feature>
<feature type="compositionally biased region" description="Low complexity" evidence="1">
    <location>
        <begin position="108"/>
        <end position="118"/>
    </location>
</feature>
<name>A0A183CVU8_9BILA</name>
<feature type="region of interest" description="Disordered" evidence="1">
    <location>
        <begin position="1"/>
        <end position="24"/>
    </location>
</feature>
<feature type="compositionally biased region" description="Polar residues" evidence="1">
    <location>
        <begin position="373"/>
        <end position="382"/>
    </location>
</feature>
<proteinExistence type="predicted"/>
<reference evidence="2 3" key="2">
    <citation type="submission" date="2018-11" db="EMBL/GenBank/DDBJ databases">
        <authorList>
            <consortium name="Pathogen Informatics"/>
        </authorList>
    </citation>
    <scope>NUCLEOTIDE SEQUENCE [LARGE SCALE GENOMIC DNA]</scope>
</reference>
<feature type="region of interest" description="Disordered" evidence="1">
    <location>
        <begin position="78"/>
        <end position="125"/>
    </location>
</feature>
<evidence type="ECO:0000313" key="4">
    <source>
        <dbReference type="WBParaSite" id="GPUH_0000058901-mRNA-1"/>
    </source>
</evidence>
<feature type="region of interest" description="Disordered" evidence="1">
    <location>
        <begin position="520"/>
        <end position="559"/>
    </location>
</feature>
<dbReference type="OrthoDB" id="5869075at2759"/>